<protein>
    <submittedName>
        <fullName evidence="1">Uncharacterized protein</fullName>
    </submittedName>
</protein>
<keyword evidence="2" id="KW-1185">Reference proteome</keyword>
<name>A0A6A6UIZ3_9PEZI</name>
<reference evidence="1" key="1">
    <citation type="journal article" date="2020" name="Stud. Mycol.">
        <title>101 Dothideomycetes genomes: a test case for predicting lifestyles and emergence of pathogens.</title>
        <authorList>
            <person name="Haridas S."/>
            <person name="Albert R."/>
            <person name="Binder M."/>
            <person name="Bloem J."/>
            <person name="Labutti K."/>
            <person name="Salamov A."/>
            <person name="Andreopoulos B."/>
            <person name="Baker S."/>
            <person name="Barry K."/>
            <person name="Bills G."/>
            <person name="Bluhm B."/>
            <person name="Cannon C."/>
            <person name="Castanera R."/>
            <person name="Culley D."/>
            <person name="Daum C."/>
            <person name="Ezra D."/>
            <person name="Gonzalez J."/>
            <person name="Henrissat B."/>
            <person name="Kuo A."/>
            <person name="Liang C."/>
            <person name="Lipzen A."/>
            <person name="Lutzoni F."/>
            <person name="Magnuson J."/>
            <person name="Mondo S."/>
            <person name="Nolan M."/>
            <person name="Ohm R."/>
            <person name="Pangilinan J."/>
            <person name="Park H.-J."/>
            <person name="Ramirez L."/>
            <person name="Alfaro M."/>
            <person name="Sun H."/>
            <person name="Tritt A."/>
            <person name="Yoshinaga Y."/>
            <person name="Zwiers L.-H."/>
            <person name="Turgeon B."/>
            <person name="Goodwin S."/>
            <person name="Spatafora J."/>
            <person name="Crous P."/>
            <person name="Grigoriev I."/>
        </authorList>
    </citation>
    <scope>NUCLEOTIDE SEQUENCE</scope>
    <source>
        <strain evidence="1">CBS 115976</strain>
    </source>
</reference>
<gene>
    <name evidence="1" type="ORF">BT63DRAFT_411942</name>
</gene>
<sequence length="576" mass="66566">MLPSISQALAPPASAMEDTTRLINWLSRAPGEISERILLEVFHPLEPFENDQFGEQLAQFQKQIQAAASFISCSPQLLQVLWDIRGKLAQALLTYPAATLLPMQYHRPVENVATLMTTSKPDQQFFIPDLRYYTDPFSLFLLDSTNRSTDQSIAHFKVAAGSSQLASLITKVVTEKPTISSIIIQSSLMPTPSFFAEDQTLRLQHRLTMAIFRLHFYVAMTRWTPKLSDQEIIYWLFDNPPQEPELHGHGTRSLSKEEVQEVRIIVKWIRYLHGRFSHLQPANGSFGVIGRILQSDLVKSLFGPSVSVSSPLRPQEASQWSEQDHYQLPFSQKLRPDMPLIDRFEDDVENELELGNRWSRLEYPNDGDFPFELCEIATDRQTKDYNRNVDVCIHRFFPVIDACTGKYKGQHSGIKPININRTERAENLLEWCDRGYHDTLHQASFDSLPGWKIIKRTVEKRFSLRLDRYKHSQCFAVSWSSRGIGCQCFNRWTWPSFLPMKRPKSLSPTIHQLLDAEQKAFNKRQHTLEIGWGLAKRDKRYECYPQGYDTYRQPSGMLVDEVEDDDEDLWQAFVSS</sequence>
<accession>A0A6A6UIZ3</accession>
<organism evidence="1 2">
    <name type="scientific">Microthyrium microscopicum</name>
    <dbReference type="NCBI Taxonomy" id="703497"/>
    <lineage>
        <taxon>Eukaryota</taxon>
        <taxon>Fungi</taxon>
        <taxon>Dikarya</taxon>
        <taxon>Ascomycota</taxon>
        <taxon>Pezizomycotina</taxon>
        <taxon>Dothideomycetes</taxon>
        <taxon>Dothideomycetes incertae sedis</taxon>
        <taxon>Microthyriales</taxon>
        <taxon>Microthyriaceae</taxon>
        <taxon>Microthyrium</taxon>
    </lineage>
</organism>
<proteinExistence type="predicted"/>
<dbReference type="EMBL" id="MU004233">
    <property type="protein sequence ID" value="KAF2670854.1"/>
    <property type="molecule type" value="Genomic_DNA"/>
</dbReference>
<evidence type="ECO:0000313" key="1">
    <source>
        <dbReference type="EMBL" id="KAF2670854.1"/>
    </source>
</evidence>
<dbReference type="Proteomes" id="UP000799302">
    <property type="component" value="Unassembled WGS sequence"/>
</dbReference>
<evidence type="ECO:0000313" key="2">
    <source>
        <dbReference type="Proteomes" id="UP000799302"/>
    </source>
</evidence>
<dbReference type="AlphaFoldDB" id="A0A6A6UIZ3"/>